<organism evidence="1 2">
    <name type="scientific">Shewanella surugensis</name>
    <dbReference type="NCBI Taxonomy" id="212020"/>
    <lineage>
        <taxon>Bacteria</taxon>
        <taxon>Pseudomonadati</taxon>
        <taxon>Pseudomonadota</taxon>
        <taxon>Gammaproteobacteria</taxon>
        <taxon>Alteromonadales</taxon>
        <taxon>Shewanellaceae</taxon>
        <taxon>Shewanella</taxon>
    </lineage>
</organism>
<proteinExistence type="predicted"/>
<comment type="caution">
    <text evidence="1">The sequence shown here is derived from an EMBL/GenBank/DDBJ whole genome shotgun (WGS) entry which is preliminary data.</text>
</comment>
<reference evidence="1 2" key="1">
    <citation type="submission" date="2022-01" db="EMBL/GenBank/DDBJ databases">
        <title>Whole genome-based taxonomy of the Shewanellaceae.</title>
        <authorList>
            <person name="Martin-Rodriguez A.J."/>
        </authorList>
    </citation>
    <scope>NUCLEOTIDE SEQUENCE [LARGE SCALE GENOMIC DNA]</scope>
    <source>
        <strain evidence="1 2">DSM 17177</strain>
    </source>
</reference>
<sequence length="55" mass="6459">MSVEVKQMVIKSQVKSKGIEDTALAIDAFDERQLEARLKQEMRLVQQKINDQRER</sequence>
<dbReference type="RefSeq" id="WP_248939033.1">
    <property type="nucleotide sequence ID" value="NZ_JAKIKS010000011.1"/>
</dbReference>
<evidence type="ECO:0000313" key="2">
    <source>
        <dbReference type="Proteomes" id="UP001203423"/>
    </source>
</evidence>
<dbReference type="EMBL" id="JAKIKS010000011">
    <property type="protein sequence ID" value="MCL1123746.1"/>
    <property type="molecule type" value="Genomic_DNA"/>
</dbReference>
<gene>
    <name evidence="1" type="ORF">L2764_04395</name>
</gene>
<name>A0ABT0L7V1_9GAMM</name>
<dbReference type="Proteomes" id="UP001203423">
    <property type="component" value="Unassembled WGS sequence"/>
</dbReference>
<accession>A0ABT0L7V1</accession>
<evidence type="ECO:0000313" key="1">
    <source>
        <dbReference type="EMBL" id="MCL1123746.1"/>
    </source>
</evidence>
<protein>
    <submittedName>
        <fullName evidence="1">Uncharacterized protein</fullName>
    </submittedName>
</protein>
<keyword evidence="2" id="KW-1185">Reference proteome</keyword>